<accession>A0A7L7L355</accession>
<dbReference type="EMBL" id="CP055153">
    <property type="protein sequence ID" value="QMU27231.1"/>
    <property type="molecule type" value="Genomic_DNA"/>
</dbReference>
<dbReference type="Pfam" id="PF18962">
    <property type="entry name" value="Por_Secre_tail"/>
    <property type="match status" value="1"/>
</dbReference>
<keyword evidence="3" id="KW-1185">Reference proteome</keyword>
<dbReference type="PANTHER" id="PTHR42754:SF1">
    <property type="entry name" value="LIPOPROTEIN"/>
    <property type="match status" value="1"/>
</dbReference>
<dbReference type="NCBIfam" id="TIGR04183">
    <property type="entry name" value="Por_Secre_tail"/>
    <property type="match status" value="1"/>
</dbReference>
<organism evidence="2 3">
    <name type="scientific">Adhaeribacter radiodurans</name>
    <dbReference type="NCBI Taxonomy" id="2745197"/>
    <lineage>
        <taxon>Bacteria</taxon>
        <taxon>Pseudomonadati</taxon>
        <taxon>Bacteroidota</taxon>
        <taxon>Cytophagia</taxon>
        <taxon>Cytophagales</taxon>
        <taxon>Hymenobacteraceae</taxon>
        <taxon>Adhaeribacter</taxon>
    </lineage>
</organism>
<protein>
    <submittedName>
        <fullName evidence="2">T9SS type A sorting domain-containing protein</fullName>
    </submittedName>
</protein>
<evidence type="ECO:0000313" key="3">
    <source>
        <dbReference type="Proteomes" id="UP000514509"/>
    </source>
</evidence>
<name>A0A7L7L355_9BACT</name>
<dbReference type="InterPro" id="IPR026444">
    <property type="entry name" value="Secre_tail"/>
</dbReference>
<reference evidence="2 3" key="1">
    <citation type="submission" date="2020-06" db="EMBL/GenBank/DDBJ databases">
        <authorList>
            <person name="Hwang Y.J."/>
        </authorList>
    </citation>
    <scope>NUCLEOTIDE SEQUENCE [LARGE SCALE GENOMIC DNA]</scope>
    <source>
        <strain evidence="2 3">KUDC8001</strain>
    </source>
</reference>
<dbReference type="RefSeq" id="WP_182414431.1">
    <property type="nucleotide sequence ID" value="NZ_CP055153.1"/>
</dbReference>
<proteinExistence type="predicted"/>
<evidence type="ECO:0000259" key="1">
    <source>
        <dbReference type="Pfam" id="PF18962"/>
    </source>
</evidence>
<feature type="domain" description="Secretion system C-terminal sorting" evidence="1">
    <location>
        <begin position="939"/>
        <end position="1015"/>
    </location>
</feature>
<gene>
    <name evidence="2" type="ORF">HUW48_03930</name>
</gene>
<dbReference type="AlphaFoldDB" id="A0A7L7L355"/>
<dbReference type="KEGG" id="add:HUW48_03930"/>
<evidence type="ECO:0000313" key="2">
    <source>
        <dbReference type="EMBL" id="QMU27231.1"/>
    </source>
</evidence>
<reference evidence="2 3" key="2">
    <citation type="submission" date="2020-08" db="EMBL/GenBank/DDBJ databases">
        <title>Adhaeribacter dokdonensis sp. nov., isolated from the rhizosphere of Elymus tsukushiensis, a plant native to the Dokdo Islands, Republic of Korea.</title>
        <authorList>
            <person name="Ghim S.Y."/>
        </authorList>
    </citation>
    <scope>NUCLEOTIDE SEQUENCE [LARGE SCALE GENOMIC DNA]</scope>
    <source>
        <strain evidence="2 3">KUDC8001</strain>
    </source>
</reference>
<dbReference type="PANTHER" id="PTHR42754">
    <property type="entry name" value="ENDOGLUCANASE"/>
    <property type="match status" value="1"/>
</dbReference>
<sequence length="1018" mass="109484">MNLTFPRSNPWYLLLWFIIFSGSSFYPPQILAQTKQWDKTFGGFKNYYEDYWGTSSFETMVRTQDGGYLLAGNSDSDIYQDKTAERKGGNDFWLIKISENGTKIWDKSYGGYSNDGLETIVAAPGGGYLLGGFSYSYAGADKSQDSQGGSDYWIVKIDEKGNKVWDKTFGGLDEDVLKAIVPTSDGGYILGGYSRSGKSGDKSEPSRDNSENYLDISDFWLVKINSLGAKVWDKTIGGNGRDNFTSILATTDGGYLLGGASSSIVSGEKSQTFRGSFSNDDYWVVKTDGKGTKLWDKTFGGYNTDVLQSLVNTSDGSYLLGGTSDSDITADKTAGNKGFTDYWIVKINASGGKVWDKTFGGRSTDNLTTLISANGAYVLGGSSASGIGLDKTEANRGDDDYWLVKIGENGGKIWDKTFGGTTGDGGVFGTSYGDFLSAITTTTDGGYLIGGTSDSNAGSDKSEDSKGFTDFWIIKVKEEVQQATLTWGNAFGGSEADGLTSGVNTTDGGYLLGGHSLSPNSGDKTQNGWGGNDFWVVKSDASGRKIWDKRYGGTNHDYLNQVITTLDGGYLLGGSSLSNSGGDKGQNSRGGQDYWIVKISNTGTKQWERRFGGTGTDDLRKVIQLSTGEYLLAGFSDSPVGGDKSQASQGGRDYWIVKISAGGTKIWDKRYGGNLNDNLESFVQTADGGFLLAGTSNSVVSGDKTQASRGNNDYWVVRIDNKGQKLWDKRFGGSGDDQLFGAGRTVAGDFYLAGFSSSGISGDKSESNRGGKDFWMLKITANGVKLWDKRFGGSSDDELRAIISTSDGGFLLGGRSLSGISGDKSQNSQGSSDYWIVKTSNSGTKLWDKRYGGSAAEDLRTILTTPAGGYLIAGRSDSGISGDKSQPSQGGTDYWLVSLSYSGELPARRRTLEAQATIASRIATSVTETASDQLKLKAYPNPFAEKIVISFTLPESQEVSLKVYDNKGQAIGTLFQGQIKANQLYTREWQPHSTVAPGVYFIQLNARQPQQQKVILTR</sequence>
<dbReference type="Gene3D" id="2.60.40.4070">
    <property type="match status" value="1"/>
</dbReference>
<dbReference type="Proteomes" id="UP000514509">
    <property type="component" value="Chromosome"/>
</dbReference>